<gene>
    <name evidence="1" type="ORF">TRIATDRAFT_297077</name>
</gene>
<evidence type="ECO:0000313" key="1">
    <source>
        <dbReference type="EMBL" id="EHK50719.1"/>
    </source>
</evidence>
<comment type="caution">
    <text evidence="1">The sequence shown here is derived from an EMBL/GenBank/DDBJ whole genome shotgun (WGS) entry which is preliminary data.</text>
</comment>
<sequence>MFLRLLTSSLPACNLKEIRLKLRWGAWVCETRILFFAPPDRDEVHAKSSPDHGSL</sequence>
<dbReference type="HOGENOM" id="CLU_3032632_0_0_1"/>
<name>G9NFK4_HYPAI</name>
<reference evidence="1 2" key="1">
    <citation type="journal article" date="2011" name="Genome Biol.">
        <title>Comparative genome sequence analysis underscores mycoparasitism as the ancestral life style of Trichoderma.</title>
        <authorList>
            <person name="Kubicek C.P."/>
            <person name="Herrera-Estrella A."/>
            <person name="Seidl-Seiboth V."/>
            <person name="Martinez D.A."/>
            <person name="Druzhinina I.S."/>
            <person name="Thon M."/>
            <person name="Zeilinger S."/>
            <person name="Casas-Flores S."/>
            <person name="Horwitz B.A."/>
            <person name="Mukherjee P.K."/>
            <person name="Mukherjee M."/>
            <person name="Kredics L."/>
            <person name="Alcaraz L.D."/>
            <person name="Aerts A."/>
            <person name="Antal Z."/>
            <person name="Atanasova L."/>
            <person name="Cervantes-Badillo M.G."/>
            <person name="Challacombe J."/>
            <person name="Chertkov O."/>
            <person name="McCluskey K."/>
            <person name="Coulpier F."/>
            <person name="Deshpande N."/>
            <person name="von Doehren H."/>
            <person name="Ebbole D.J."/>
            <person name="Esquivel-Naranjo E.U."/>
            <person name="Fekete E."/>
            <person name="Flipphi M."/>
            <person name="Glaser F."/>
            <person name="Gomez-Rodriguez E.Y."/>
            <person name="Gruber S."/>
            <person name="Han C."/>
            <person name="Henrissat B."/>
            <person name="Hermosa R."/>
            <person name="Hernandez-Onate M."/>
            <person name="Karaffa L."/>
            <person name="Kosti I."/>
            <person name="Le Crom S."/>
            <person name="Lindquist E."/>
            <person name="Lucas S."/>
            <person name="Luebeck M."/>
            <person name="Luebeck P.S."/>
            <person name="Margeot A."/>
            <person name="Metz B."/>
            <person name="Misra M."/>
            <person name="Nevalainen H."/>
            <person name="Omann M."/>
            <person name="Packer N."/>
            <person name="Perrone G."/>
            <person name="Uresti-Rivera E.E."/>
            <person name="Salamov A."/>
            <person name="Schmoll M."/>
            <person name="Seiboth B."/>
            <person name="Shapiro H."/>
            <person name="Sukno S."/>
            <person name="Tamayo-Ramos J.A."/>
            <person name="Tisch D."/>
            <person name="Wiest A."/>
            <person name="Wilkinson H.H."/>
            <person name="Zhang M."/>
            <person name="Coutinho P.M."/>
            <person name="Kenerley C.M."/>
            <person name="Monte E."/>
            <person name="Baker S.E."/>
            <person name="Grigoriev I.V."/>
        </authorList>
    </citation>
    <scope>NUCLEOTIDE SEQUENCE [LARGE SCALE GENOMIC DNA]</scope>
    <source>
        <strain evidence="2">ATCC 20476 / IMI 206040</strain>
    </source>
</reference>
<organism evidence="1 2">
    <name type="scientific">Hypocrea atroviridis (strain ATCC 20476 / IMI 206040)</name>
    <name type="common">Trichoderma atroviride</name>
    <dbReference type="NCBI Taxonomy" id="452589"/>
    <lineage>
        <taxon>Eukaryota</taxon>
        <taxon>Fungi</taxon>
        <taxon>Dikarya</taxon>
        <taxon>Ascomycota</taxon>
        <taxon>Pezizomycotina</taxon>
        <taxon>Sordariomycetes</taxon>
        <taxon>Hypocreomycetidae</taxon>
        <taxon>Hypocreales</taxon>
        <taxon>Hypocreaceae</taxon>
        <taxon>Trichoderma</taxon>
    </lineage>
</organism>
<protein>
    <submittedName>
        <fullName evidence="1">Uncharacterized protein</fullName>
    </submittedName>
</protein>
<dbReference type="Proteomes" id="UP000005426">
    <property type="component" value="Unassembled WGS sequence"/>
</dbReference>
<keyword evidence="2" id="KW-1185">Reference proteome</keyword>
<dbReference type="EMBL" id="ABDG02000013">
    <property type="protein sequence ID" value="EHK50719.1"/>
    <property type="molecule type" value="Genomic_DNA"/>
</dbReference>
<proteinExistence type="predicted"/>
<accession>G9NFK4</accession>
<dbReference type="AlphaFoldDB" id="G9NFK4"/>
<evidence type="ECO:0000313" key="2">
    <source>
        <dbReference type="Proteomes" id="UP000005426"/>
    </source>
</evidence>